<sequence length="76" mass="8672">MPIVIDVSQHVLRQPAMTITAQRTGPQRQDELAFAASIHLLRRVIAVVFLLLMKSELFAENTSFYEFLNLLIALFN</sequence>
<dbReference type="AlphaFoldDB" id="V4HT92"/>
<organism evidence="1 2">
    <name type="scientific">Pseudoalteromonas luteoviolacea (strain 2ta16)</name>
    <dbReference type="NCBI Taxonomy" id="1353533"/>
    <lineage>
        <taxon>Bacteria</taxon>
        <taxon>Pseudomonadati</taxon>
        <taxon>Pseudomonadota</taxon>
        <taxon>Gammaproteobacteria</taxon>
        <taxon>Alteromonadales</taxon>
        <taxon>Pseudoalteromonadaceae</taxon>
        <taxon>Pseudoalteromonas</taxon>
    </lineage>
</organism>
<reference evidence="1 2" key="1">
    <citation type="submission" date="2013-07" db="EMBL/GenBank/DDBJ databases">
        <title>Draft genome sequence of Pseudoalteromonas luteoviolacea 2ta16.</title>
        <authorList>
            <person name="Allen E.E."/>
            <person name="Azam F."/>
            <person name="Podell S."/>
        </authorList>
    </citation>
    <scope>NUCLEOTIDE SEQUENCE [LARGE SCALE GENOMIC DNA]</scope>
    <source>
        <strain evidence="1 2">2ta16</strain>
    </source>
</reference>
<protein>
    <submittedName>
        <fullName evidence="1">Uncharacterized protein</fullName>
    </submittedName>
</protein>
<gene>
    <name evidence="1" type="ORF">PL2TA16_03625</name>
</gene>
<evidence type="ECO:0000313" key="2">
    <source>
        <dbReference type="Proteomes" id="UP000017820"/>
    </source>
</evidence>
<evidence type="ECO:0000313" key="1">
    <source>
        <dbReference type="EMBL" id="ESP92993.1"/>
    </source>
</evidence>
<dbReference type="EMBL" id="AUSV01000038">
    <property type="protein sequence ID" value="ESP92993.1"/>
    <property type="molecule type" value="Genomic_DNA"/>
</dbReference>
<dbReference type="GeneID" id="29922842"/>
<name>V4HT92_PSEL2</name>
<dbReference type="RefSeq" id="WP_023399501.1">
    <property type="nucleotide sequence ID" value="NZ_AUSV01000038.1"/>
</dbReference>
<dbReference type="PATRIC" id="fig|1353533.3.peg.2599"/>
<proteinExistence type="predicted"/>
<dbReference type="Proteomes" id="UP000017820">
    <property type="component" value="Unassembled WGS sequence"/>
</dbReference>
<comment type="caution">
    <text evidence="1">The sequence shown here is derived from an EMBL/GenBank/DDBJ whole genome shotgun (WGS) entry which is preliminary data.</text>
</comment>
<accession>V4HT92</accession>